<dbReference type="Proteomes" id="UP000007305">
    <property type="component" value="Chromosome 3"/>
</dbReference>
<evidence type="ECO:0000313" key="2">
    <source>
        <dbReference type="EnsemblPlants" id="Zm00001eb119060_P002"/>
    </source>
</evidence>
<reference evidence="2" key="3">
    <citation type="submission" date="2021-05" db="UniProtKB">
        <authorList>
            <consortium name="EnsemblPlants"/>
        </authorList>
    </citation>
    <scope>IDENTIFICATION</scope>
    <source>
        <strain evidence="2">cv. B73</strain>
    </source>
</reference>
<gene>
    <name evidence="2" type="primary">LOC100170242</name>
</gene>
<accession>A0A804MXG2</accession>
<proteinExistence type="predicted"/>
<feature type="compositionally biased region" description="Basic and acidic residues" evidence="1">
    <location>
        <begin position="255"/>
        <end position="269"/>
    </location>
</feature>
<protein>
    <submittedName>
        <fullName evidence="2">Uncharacterized protein</fullName>
    </submittedName>
</protein>
<feature type="compositionally biased region" description="Basic and acidic residues" evidence="1">
    <location>
        <begin position="207"/>
        <end position="222"/>
    </location>
</feature>
<evidence type="ECO:0000256" key="1">
    <source>
        <dbReference type="SAM" id="MobiDB-lite"/>
    </source>
</evidence>
<name>A0A804MXG2_MAIZE</name>
<dbReference type="EnsemblPlants" id="Zm00001eb119060_T002">
    <property type="protein sequence ID" value="Zm00001eb119060_P002"/>
    <property type="gene ID" value="Zm00001eb119060"/>
</dbReference>
<reference evidence="2" key="2">
    <citation type="submission" date="2019-07" db="EMBL/GenBank/DDBJ databases">
        <authorList>
            <person name="Seetharam A."/>
            <person name="Woodhouse M."/>
            <person name="Cannon E."/>
        </authorList>
    </citation>
    <scope>NUCLEOTIDE SEQUENCE [LARGE SCALE GENOMIC DNA]</scope>
    <source>
        <strain evidence="2">cv. B73</strain>
    </source>
</reference>
<dbReference type="OrthoDB" id="941555at2759"/>
<feature type="compositionally biased region" description="Polar residues" evidence="1">
    <location>
        <begin position="274"/>
        <end position="286"/>
    </location>
</feature>
<reference evidence="3" key="1">
    <citation type="submission" date="2015-12" db="EMBL/GenBank/DDBJ databases">
        <title>Update maize B73 reference genome by single molecule sequencing technologies.</title>
        <authorList>
            <consortium name="Maize Genome Sequencing Project"/>
            <person name="Ware D."/>
        </authorList>
    </citation>
    <scope>NUCLEOTIDE SEQUENCE [LARGE SCALE GENOMIC DNA]</scope>
    <source>
        <strain evidence="3">cv. B73</strain>
    </source>
</reference>
<keyword evidence="3" id="KW-1185">Reference proteome</keyword>
<sequence>MDVDCVSLPDAPAGDVDGGAARPWPKAVTNGGVHELLECPVCTNSMFPPIHQARAGRHQVSGAGESRRVAGAPLQVLLAGVPGDHALLQQDKARGAVRPETVQLPLRRLRVRRGRRHPFPRLPPEGRPQGGHAQRLHLQPQIREIQPAGGGERHLDADGVPLLRPLLLPALRGVPARDGARVHGLPPLHGGRERGQELQLQPRGRRQREEDGVGGHPKERPRQPPQGEGQPRRPHHPEEHGALLLRRGPEGAQAQDHRTDLERAADTRRRMYSKSVQLIKQSSNKQHLACPSFSF</sequence>
<dbReference type="Gramene" id="Zm00001eb119060_T002">
    <property type="protein sequence ID" value="Zm00001eb119060_P002"/>
    <property type="gene ID" value="Zm00001eb119060"/>
</dbReference>
<feature type="region of interest" description="Disordered" evidence="1">
    <location>
        <begin position="114"/>
        <end position="135"/>
    </location>
</feature>
<feature type="region of interest" description="Disordered" evidence="1">
    <location>
        <begin position="177"/>
        <end position="295"/>
    </location>
</feature>
<evidence type="ECO:0000313" key="3">
    <source>
        <dbReference type="Proteomes" id="UP000007305"/>
    </source>
</evidence>
<organism evidence="2 3">
    <name type="scientific">Zea mays</name>
    <name type="common">Maize</name>
    <dbReference type="NCBI Taxonomy" id="4577"/>
    <lineage>
        <taxon>Eukaryota</taxon>
        <taxon>Viridiplantae</taxon>
        <taxon>Streptophyta</taxon>
        <taxon>Embryophyta</taxon>
        <taxon>Tracheophyta</taxon>
        <taxon>Spermatophyta</taxon>
        <taxon>Magnoliopsida</taxon>
        <taxon>Liliopsida</taxon>
        <taxon>Poales</taxon>
        <taxon>Poaceae</taxon>
        <taxon>PACMAD clade</taxon>
        <taxon>Panicoideae</taxon>
        <taxon>Andropogonodae</taxon>
        <taxon>Andropogoneae</taxon>
        <taxon>Tripsacinae</taxon>
        <taxon>Zea</taxon>
    </lineage>
</organism>
<dbReference type="AlphaFoldDB" id="A0A804MXG2"/>